<keyword evidence="2" id="KW-1185">Reference proteome</keyword>
<accession>J9UDJ8</accession>
<dbReference type="GeneID" id="80557454"/>
<accession>A0A168MFM2</accession>
<evidence type="ECO:0000313" key="2">
    <source>
        <dbReference type="Proteomes" id="UP000241646"/>
    </source>
</evidence>
<protein>
    <submittedName>
        <fullName evidence="1">Putative capsid protein</fullName>
    </submittedName>
</protein>
<name>J9UDJ8_9VIRU</name>
<proteinExistence type="predicted"/>
<dbReference type="Proteomes" id="UP000241646">
    <property type="component" value="Segment"/>
</dbReference>
<organism evidence="1 2">
    <name type="scientific">Porcine associated porprismacovirus 1</name>
    <dbReference type="NCBI Taxonomy" id="2170116"/>
    <lineage>
        <taxon>Viruses</taxon>
        <taxon>Monodnaviria</taxon>
        <taxon>Shotokuvirae</taxon>
        <taxon>Cressdnaviricota</taxon>
        <taxon>Arfiviricetes</taxon>
        <taxon>Cremevirales</taxon>
        <taxon>Smacoviridae</taxon>
        <taxon>Porprismacovirus</taxon>
        <taxon>Porprismacovirus porci1</taxon>
    </lineage>
</organism>
<dbReference type="Pfam" id="PF23784">
    <property type="entry name" value="Smaco_capsid"/>
    <property type="match status" value="1"/>
</dbReference>
<sequence>MATNYVKARYQEIYDFGTQAGKTTILGVHSPTGNKVQEMLGGFFRQFRKYRYSGCTVTMVPAAQLPADPLQVSFEAGALTIDPRDMLNPILFHGAHGESLNEALNLIYNTSTAEMVDGASVKEIRDQFSISSWGSENAYYSALCDPSFKKFGIQSGAKVNLRPMVHPVVLNHAMLPSDSGVEYDNASNHYDMASDGVGQILGDNRIGQGAIGNIAEVSGAEAVSVVPRQMFTSGLRPLGWLNTTQFAAPINVPNGSTNIDWFLSYSYIPKIMMGVFILPPSYTQEMYFRLIINHYFEFKDFSTALTYSPDGARLVYTETIPDPSGGASLSSASLDVENGTIAKTTDGVF</sequence>
<dbReference type="EMBL" id="JX274036">
    <property type="protein sequence ID" value="AFR68937.1"/>
    <property type="molecule type" value="Genomic_DNA"/>
</dbReference>
<dbReference type="RefSeq" id="YP_006732337.1">
    <property type="nucleotide sequence ID" value="NC_018617.1"/>
</dbReference>
<dbReference type="KEGG" id="vg:80557454"/>
<evidence type="ECO:0000313" key="1">
    <source>
        <dbReference type="EMBL" id="AFR68937.1"/>
    </source>
</evidence>
<dbReference type="InterPro" id="IPR057000">
    <property type="entry name" value="Smaco_capsid"/>
</dbReference>
<reference evidence="1 2" key="1">
    <citation type="journal article" date="2013" name="Arch. Virol.">
        <title>Discovery of a novel circular single-stranded DNA virus from porcine faeces.</title>
        <authorList>
            <person name="Sikorski A."/>
            <person name="Arguello-Astorga G.R."/>
            <person name="Dayaram A."/>
            <person name="Dobson R.C."/>
            <person name="Varsani A."/>
        </authorList>
    </citation>
    <scope>NUCLEOTIDE SEQUENCE [LARGE SCALE GENOMIC DNA]</scope>
    <source>
        <strain evidence="1">Cass</strain>
    </source>
</reference>